<keyword evidence="4" id="KW-1185">Reference proteome</keyword>
<evidence type="ECO:0000259" key="2">
    <source>
        <dbReference type="Pfam" id="PF05532"/>
    </source>
</evidence>
<evidence type="ECO:0000256" key="1">
    <source>
        <dbReference type="ARBA" id="ARBA00009129"/>
    </source>
</evidence>
<accession>A0ABW1JPH9</accession>
<gene>
    <name evidence="3" type="ORF">ACFP3H_07105</name>
</gene>
<evidence type="ECO:0000313" key="4">
    <source>
        <dbReference type="Proteomes" id="UP001596223"/>
    </source>
</evidence>
<dbReference type="Pfam" id="PF05532">
    <property type="entry name" value="CsbD"/>
    <property type="match status" value="1"/>
</dbReference>
<sequence length="57" mass="6234">MSIGKKVAYSAEKTRGRAKKVYGRAVGNRRLEAQGRAAQIKGSLKLSAAKVRDAFRK</sequence>
<protein>
    <submittedName>
        <fullName evidence="3">CsbD family protein</fullName>
    </submittedName>
</protein>
<evidence type="ECO:0000313" key="3">
    <source>
        <dbReference type="EMBL" id="MFC6010816.1"/>
    </source>
</evidence>
<dbReference type="EMBL" id="JBHSQN010000002">
    <property type="protein sequence ID" value="MFC6010816.1"/>
    <property type="molecule type" value="Genomic_DNA"/>
</dbReference>
<dbReference type="InterPro" id="IPR008462">
    <property type="entry name" value="CsbD"/>
</dbReference>
<dbReference type="Proteomes" id="UP001596223">
    <property type="component" value="Unassembled WGS sequence"/>
</dbReference>
<dbReference type="SUPFAM" id="SSF69047">
    <property type="entry name" value="Hypothetical protein YjbJ"/>
    <property type="match status" value="1"/>
</dbReference>
<proteinExistence type="inferred from homology"/>
<organism evidence="3 4">
    <name type="scientific">Nocardia lasii</name>
    <dbReference type="NCBI Taxonomy" id="1616107"/>
    <lineage>
        <taxon>Bacteria</taxon>
        <taxon>Bacillati</taxon>
        <taxon>Actinomycetota</taxon>
        <taxon>Actinomycetes</taxon>
        <taxon>Mycobacteriales</taxon>
        <taxon>Nocardiaceae</taxon>
        <taxon>Nocardia</taxon>
    </lineage>
</organism>
<feature type="domain" description="CsbD-like" evidence="2">
    <location>
        <begin position="10"/>
        <end position="57"/>
    </location>
</feature>
<comment type="similarity">
    <text evidence="1">Belongs to the UPF0337 (CsbD) family.</text>
</comment>
<reference evidence="4" key="1">
    <citation type="journal article" date="2019" name="Int. J. Syst. Evol. Microbiol.">
        <title>The Global Catalogue of Microorganisms (GCM) 10K type strain sequencing project: providing services to taxonomists for standard genome sequencing and annotation.</title>
        <authorList>
            <consortium name="The Broad Institute Genomics Platform"/>
            <consortium name="The Broad Institute Genome Sequencing Center for Infectious Disease"/>
            <person name="Wu L."/>
            <person name="Ma J."/>
        </authorList>
    </citation>
    <scope>NUCLEOTIDE SEQUENCE [LARGE SCALE GENOMIC DNA]</scope>
    <source>
        <strain evidence="4">CCUG 36956</strain>
    </source>
</reference>
<dbReference type="InterPro" id="IPR036629">
    <property type="entry name" value="YjbJ_sf"/>
</dbReference>
<name>A0ABW1JPH9_9NOCA</name>
<comment type="caution">
    <text evidence="3">The sequence shown here is derived from an EMBL/GenBank/DDBJ whole genome shotgun (WGS) entry which is preliminary data.</text>
</comment>
<dbReference type="RefSeq" id="WP_378601244.1">
    <property type="nucleotide sequence ID" value="NZ_JBHSQN010000002.1"/>
</dbReference>